<gene>
    <name evidence="2" type="ORF">ACETRX_33340</name>
</gene>
<name>A0ABV6ZQW2_9HYPH</name>
<reference evidence="2 3" key="1">
    <citation type="submission" date="2024-09" db="EMBL/GenBank/DDBJ databases">
        <title>Description of Labrys sedimenti sp. nov., isolated from a diclofenac-degrading enrichment culture, and genome-based reclassification of Labrys portucalensis as a later heterotypic synonym of Labrys neptuniae.</title>
        <authorList>
            <person name="Tancsics A."/>
            <person name="Csepanyi A."/>
        </authorList>
    </citation>
    <scope>NUCLEOTIDE SEQUENCE [LARGE SCALE GENOMIC DNA]</scope>
    <source>
        <strain evidence="2 3">LMG 23412</strain>
    </source>
</reference>
<keyword evidence="1" id="KW-0732">Signal</keyword>
<feature type="chain" id="PRO_5045258441" evidence="1">
    <location>
        <begin position="20"/>
        <end position="173"/>
    </location>
</feature>
<comment type="caution">
    <text evidence="2">The sequence shown here is derived from an EMBL/GenBank/DDBJ whole genome shotgun (WGS) entry which is preliminary data.</text>
</comment>
<dbReference type="Proteomes" id="UP001595190">
    <property type="component" value="Unassembled WGS sequence"/>
</dbReference>
<organism evidence="2 3">
    <name type="scientific">Labrys neptuniae</name>
    <dbReference type="NCBI Taxonomy" id="376174"/>
    <lineage>
        <taxon>Bacteria</taxon>
        <taxon>Pseudomonadati</taxon>
        <taxon>Pseudomonadota</taxon>
        <taxon>Alphaproteobacteria</taxon>
        <taxon>Hyphomicrobiales</taxon>
        <taxon>Xanthobacteraceae</taxon>
        <taxon>Labrys</taxon>
    </lineage>
</organism>
<accession>A0ABV6ZQW2</accession>
<protein>
    <submittedName>
        <fullName evidence="2">Uncharacterized protein</fullName>
    </submittedName>
</protein>
<dbReference type="RefSeq" id="WP_394315213.1">
    <property type="nucleotide sequence ID" value="NZ_JBHGPK010000036.1"/>
</dbReference>
<evidence type="ECO:0000313" key="3">
    <source>
        <dbReference type="Proteomes" id="UP001595190"/>
    </source>
</evidence>
<dbReference type="EMBL" id="JBHGPK010000036">
    <property type="protein sequence ID" value="MFC2254537.1"/>
    <property type="molecule type" value="Genomic_DNA"/>
</dbReference>
<feature type="signal peptide" evidence="1">
    <location>
        <begin position="1"/>
        <end position="19"/>
    </location>
</feature>
<sequence>MCPPLFAAIGAGLASAASAAGSAISGIGLGTAASIAGTGLSAIGAIQQGNAAKAQSDAQAEAYRRQAQIETMTGEYQAGRKQDQVDSTIGTQTALTGGSGVNLDGSPSDVIGSTASEGALDIAAIRWNARNQANNLNYQAKLANIAGRNAQTGGYLNATGSLFGGLGRLGKTA</sequence>
<evidence type="ECO:0000256" key="1">
    <source>
        <dbReference type="SAM" id="SignalP"/>
    </source>
</evidence>
<evidence type="ECO:0000313" key="2">
    <source>
        <dbReference type="EMBL" id="MFC2254537.1"/>
    </source>
</evidence>
<proteinExistence type="predicted"/>